<keyword evidence="3" id="KW-1185">Reference proteome</keyword>
<name>A0A3R7LUI0_9TRYP</name>
<dbReference type="GeneID" id="40321770"/>
<dbReference type="AlphaFoldDB" id="A0A3R7LUI0"/>
<accession>A0A3R7LUI0</accession>
<dbReference type="Proteomes" id="UP000284403">
    <property type="component" value="Unassembled WGS sequence"/>
</dbReference>
<dbReference type="PANTHER" id="PTHR36587:SF2">
    <property type="entry name" value="EXPRESSION SITE-ASSOCIATED GENE 3 (ESAG3)-LIKE PROTEIN"/>
    <property type="match status" value="1"/>
</dbReference>
<dbReference type="RefSeq" id="XP_029224869.1">
    <property type="nucleotide sequence ID" value="XM_029375014.1"/>
</dbReference>
<proteinExistence type="predicted"/>
<dbReference type="PANTHER" id="PTHR36587">
    <property type="entry name" value="EXPRESSION SITE-ASSOCIATED GENE 3 (ESAG3)-LIKE PROTEIN"/>
    <property type="match status" value="1"/>
</dbReference>
<feature type="chain" id="PRO_5018608332" evidence="1">
    <location>
        <begin position="25"/>
        <end position="401"/>
    </location>
</feature>
<sequence length="401" mass="44520">MRPRRNRCVVLLAIAVWLLWGVAWLRLDDGDAERRLAEANAARRTPATPRVVFVVAQTRPSPGWCQMVASAILSNVTVVTVGHGEKYAHTRRVFWVAQYIEAAGLRDEDVVVSYDGADTLLTGALTVQRAVERFIATTAPSFENFAPEAVQRAEATAPLLFTAESNCYHPQLTGSVKWGLSKGRCISAYKRVEGFLLRQKNALVGDRRNRLHFLNAGGYVARVWALKQAFMSYRALIRLKKLWCDQSAWGMLYLWSISRDASVSPTVRVPFGLIGLDFHNSFFLSLHGISLGRSIRLFSPSAIEEVVVEGKLPFPPFFEIRGVPRATPVVLHFNGIGRGGVGLREKLRNHTSWFVEAHRTEAALLKAKEGLQSDARVILHGIGGKGKEVRYSDVCRVGASL</sequence>
<evidence type="ECO:0000313" key="2">
    <source>
        <dbReference type="EMBL" id="RNF03563.1"/>
    </source>
</evidence>
<gene>
    <name evidence="2" type="ORF">Tco025E_08159</name>
</gene>
<organism evidence="2 3">
    <name type="scientific">Trypanosoma conorhini</name>
    <dbReference type="NCBI Taxonomy" id="83891"/>
    <lineage>
        <taxon>Eukaryota</taxon>
        <taxon>Discoba</taxon>
        <taxon>Euglenozoa</taxon>
        <taxon>Kinetoplastea</taxon>
        <taxon>Metakinetoplastina</taxon>
        <taxon>Trypanosomatida</taxon>
        <taxon>Trypanosomatidae</taxon>
        <taxon>Trypanosoma</taxon>
    </lineage>
</organism>
<evidence type="ECO:0000256" key="1">
    <source>
        <dbReference type="SAM" id="SignalP"/>
    </source>
</evidence>
<evidence type="ECO:0000313" key="3">
    <source>
        <dbReference type="Proteomes" id="UP000284403"/>
    </source>
</evidence>
<feature type="signal peptide" evidence="1">
    <location>
        <begin position="1"/>
        <end position="24"/>
    </location>
</feature>
<dbReference type="EMBL" id="MKKU01000716">
    <property type="protein sequence ID" value="RNF03563.1"/>
    <property type="molecule type" value="Genomic_DNA"/>
</dbReference>
<comment type="caution">
    <text evidence="2">The sequence shown here is derived from an EMBL/GenBank/DDBJ whole genome shotgun (WGS) entry which is preliminary data.</text>
</comment>
<dbReference type="CDD" id="cd22997">
    <property type="entry name" value="GT_LH"/>
    <property type="match status" value="1"/>
</dbReference>
<reference evidence="2 3" key="1">
    <citation type="journal article" date="2018" name="BMC Genomics">
        <title>Genomic comparison of Trypanosoma conorhini and Trypanosoma rangeli to Trypanosoma cruzi strains of high and low virulence.</title>
        <authorList>
            <person name="Bradwell K.R."/>
            <person name="Koparde V.N."/>
            <person name="Matveyev A.V."/>
            <person name="Serrano M.G."/>
            <person name="Alves J.M."/>
            <person name="Parikh H."/>
            <person name="Huang B."/>
            <person name="Lee V."/>
            <person name="Espinosa-Alvarez O."/>
            <person name="Ortiz P.A."/>
            <person name="Costa-Martins A.G."/>
            <person name="Teixeira M.M."/>
            <person name="Buck G.A."/>
        </authorList>
    </citation>
    <scope>NUCLEOTIDE SEQUENCE [LARGE SCALE GENOMIC DNA]</scope>
    <source>
        <strain evidence="2 3">025E</strain>
    </source>
</reference>
<keyword evidence="1" id="KW-0732">Signal</keyword>
<protein>
    <submittedName>
        <fullName evidence="2">Expression site-associated gene (ESAG-like) protein</fullName>
    </submittedName>
</protein>
<dbReference type="OrthoDB" id="259315at2759"/>